<dbReference type="SUPFAM" id="SSF161098">
    <property type="entry name" value="MetI-like"/>
    <property type="match status" value="1"/>
</dbReference>
<feature type="transmembrane region" description="Helical" evidence="9">
    <location>
        <begin position="55"/>
        <end position="76"/>
    </location>
</feature>
<dbReference type="Pfam" id="PF00528">
    <property type="entry name" value="BPD_transp_1"/>
    <property type="match status" value="1"/>
</dbReference>
<evidence type="ECO:0000256" key="4">
    <source>
        <dbReference type="ARBA" id="ARBA00022475"/>
    </source>
</evidence>
<protein>
    <submittedName>
        <fullName evidence="11">ABC transporter permease</fullName>
    </submittedName>
</protein>
<evidence type="ECO:0000256" key="5">
    <source>
        <dbReference type="ARBA" id="ARBA00022519"/>
    </source>
</evidence>
<evidence type="ECO:0000313" key="11">
    <source>
        <dbReference type="EMBL" id="UZF89037.1"/>
    </source>
</evidence>
<evidence type="ECO:0000256" key="8">
    <source>
        <dbReference type="ARBA" id="ARBA00023136"/>
    </source>
</evidence>
<feature type="transmembrane region" description="Helical" evidence="9">
    <location>
        <begin position="20"/>
        <end position="43"/>
    </location>
</feature>
<evidence type="ECO:0000256" key="6">
    <source>
        <dbReference type="ARBA" id="ARBA00022692"/>
    </source>
</evidence>
<dbReference type="PANTHER" id="PTHR30614:SF10">
    <property type="entry name" value="ARGININE ABC TRANSPORTER PERMEASE PROTEIN ARTM"/>
    <property type="match status" value="1"/>
</dbReference>
<comment type="similarity">
    <text evidence="2">Belongs to the binding-protein-dependent transport system permease family. HisMQ subfamily.</text>
</comment>
<keyword evidence="4" id="KW-1003">Cell membrane</keyword>
<keyword evidence="5" id="KW-0997">Cell inner membrane</keyword>
<organism evidence="11">
    <name type="scientific">Bosea sp. NBC_00436</name>
    <dbReference type="NCBI Taxonomy" id="2969620"/>
    <lineage>
        <taxon>Bacteria</taxon>
        <taxon>Pseudomonadati</taxon>
        <taxon>Pseudomonadota</taxon>
        <taxon>Alphaproteobacteria</taxon>
        <taxon>Hyphomicrobiales</taxon>
        <taxon>Boseaceae</taxon>
        <taxon>Bosea</taxon>
    </lineage>
</organism>
<dbReference type="NCBIfam" id="TIGR01726">
    <property type="entry name" value="HEQRo_perm_3TM"/>
    <property type="match status" value="1"/>
</dbReference>
<evidence type="ECO:0000256" key="9">
    <source>
        <dbReference type="RuleBase" id="RU363032"/>
    </source>
</evidence>
<accession>A0A9E8CMJ0</accession>
<name>A0A9E8CMJ0_9HYPH</name>
<evidence type="ECO:0000256" key="1">
    <source>
        <dbReference type="ARBA" id="ARBA00004429"/>
    </source>
</evidence>
<dbReference type="PANTHER" id="PTHR30614">
    <property type="entry name" value="MEMBRANE COMPONENT OF AMINO ACID ABC TRANSPORTER"/>
    <property type="match status" value="1"/>
</dbReference>
<keyword evidence="3 9" id="KW-0813">Transport</keyword>
<reference evidence="11" key="1">
    <citation type="submission" date="2022-08" db="EMBL/GenBank/DDBJ databases">
        <title>Complete Genome Sequences of 2 Bosea sp. soil isolates.</title>
        <authorList>
            <person name="Alvarez Arevalo M."/>
            <person name="Sterndorff E.B."/>
            <person name="Faurdal D."/>
            <person name="Joergensen T.S."/>
            <person name="Weber T."/>
        </authorList>
    </citation>
    <scope>NUCLEOTIDE SEQUENCE</scope>
    <source>
        <strain evidence="11">NBC_00436</strain>
    </source>
</reference>
<dbReference type="AlphaFoldDB" id="A0A9E8CMJ0"/>
<keyword evidence="7 9" id="KW-1133">Transmembrane helix</keyword>
<feature type="domain" description="ABC transmembrane type-1" evidence="10">
    <location>
        <begin position="17"/>
        <end position="214"/>
    </location>
</feature>
<sequence>MDLSLMIESLPRLAEGAVLTLKLLLLTELIGFVCALPLGILYANGSRAARAPIYAFVYFFRGTPLLVQIFIVYYGLAQFDFVRQSVFWPWLRQPFVCALIACALHSTAYTTNILRGAIQAVPAGEVEAARACGMSAFQVQRFIVLPIAFRLMLPAYTNQAIGMLKGTSLASTVTLMELTGVANTIVASTFSPYEVFIMAALIYLAITLVITRCFKYLEYALSKHQRPLKSTAAIPGQVRHAD</sequence>
<keyword evidence="6 9" id="KW-0812">Transmembrane</keyword>
<comment type="subcellular location">
    <subcellularLocation>
        <location evidence="1">Cell inner membrane</location>
        <topology evidence="1">Multi-pass membrane protein</topology>
    </subcellularLocation>
    <subcellularLocation>
        <location evidence="9">Cell membrane</location>
        <topology evidence="9">Multi-pass membrane protein</topology>
    </subcellularLocation>
</comment>
<proteinExistence type="inferred from homology"/>
<dbReference type="CDD" id="cd06261">
    <property type="entry name" value="TM_PBP2"/>
    <property type="match status" value="1"/>
</dbReference>
<dbReference type="InterPro" id="IPR010065">
    <property type="entry name" value="AA_ABC_transptr_permease_3TM"/>
</dbReference>
<dbReference type="PROSITE" id="PS50928">
    <property type="entry name" value="ABC_TM1"/>
    <property type="match status" value="1"/>
</dbReference>
<dbReference type="InterPro" id="IPR035906">
    <property type="entry name" value="MetI-like_sf"/>
</dbReference>
<evidence type="ECO:0000256" key="3">
    <source>
        <dbReference type="ARBA" id="ARBA00022448"/>
    </source>
</evidence>
<dbReference type="GO" id="GO:0006865">
    <property type="term" value="P:amino acid transport"/>
    <property type="evidence" value="ECO:0007669"/>
    <property type="project" value="TreeGrafter"/>
</dbReference>
<dbReference type="EMBL" id="CP102774">
    <property type="protein sequence ID" value="UZF89037.1"/>
    <property type="molecule type" value="Genomic_DNA"/>
</dbReference>
<dbReference type="InterPro" id="IPR043429">
    <property type="entry name" value="ArtM/GltK/GlnP/TcyL/YhdX-like"/>
</dbReference>
<dbReference type="InterPro" id="IPR000515">
    <property type="entry name" value="MetI-like"/>
</dbReference>
<dbReference type="GO" id="GO:0022857">
    <property type="term" value="F:transmembrane transporter activity"/>
    <property type="evidence" value="ECO:0007669"/>
    <property type="project" value="InterPro"/>
</dbReference>
<evidence type="ECO:0000259" key="10">
    <source>
        <dbReference type="PROSITE" id="PS50928"/>
    </source>
</evidence>
<evidence type="ECO:0000256" key="2">
    <source>
        <dbReference type="ARBA" id="ARBA00010072"/>
    </source>
</evidence>
<gene>
    <name evidence="11" type="ORF">NWE54_09750</name>
</gene>
<keyword evidence="8 9" id="KW-0472">Membrane</keyword>
<evidence type="ECO:0000256" key="7">
    <source>
        <dbReference type="ARBA" id="ARBA00022989"/>
    </source>
</evidence>
<feature type="transmembrane region" description="Helical" evidence="9">
    <location>
        <begin position="195"/>
        <end position="214"/>
    </location>
</feature>
<dbReference type="GO" id="GO:0043190">
    <property type="term" value="C:ATP-binding cassette (ABC) transporter complex"/>
    <property type="evidence" value="ECO:0007669"/>
    <property type="project" value="InterPro"/>
</dbReference>
<dbReference type="Gene3D" id="1.10.3720.10">
    <property type="entry name" value="MetI-like"/>
    <property type="match status" value="1"/>
</dbReference>